<feature type="transmembrane region" description="Helical" evidence="1">
    <location>
        <begin position="99"/>
        <end position="117"/>
    </location>
</feature>
<protein>
    <submittedName>
        <fullName evidence="2">Uncharacterized protein</fullName>
    </submittedName>
</protein>
<name>A0A1L3JXC3_LACDL</name>
<evidence type="ECO:0000313" key="2">
    <source>
        <dbReference type="EMBL" id="AZA16609.1"/>
    </source>
</evidence>
<feature type="transmembrane region" description="Helical" evidence="1">
    <location>
        <begin position="74"/>
        <end position="93"/>
    </location>
</feature>
<proteinExistence type="predicted"/>
<keyword evidence="1" id="KW-0812">Transmembrane</keyword>
<sequence>MKVITKILQAVSFLLSLFLLWAGLTSLLDVCNSARLMGWSSFIPSIVAGLVFIVMLICEAWLSLRINKLDDRGIFFFLAALLLLTAGEMVAPVALGSGFLWLNLLQLLLVLLARFTIDFHE</sequence>
<evidence type="ECO:0000256" key="1">
    <source>
        <dbReference type="SAM" id="Phobius"/>
    </source>
</evidence>
<gene>
    <name evidence="2" type="ORF">DQL93_08980</name>
</gene>
<dbReference type="AlphaFoldDB" id="A0A1L3JXC3"/>
<dbReference type="EMBL" id="CP031023">
    <property type="protein sequence ID" value="AZA16609.1"/>
    <property type="molecule type" value="Genomic_DNA"/>
</dbReference>
<keyword evidence="1" id="KW-1133">Transmembrane helix</keyword>
<reference evidence="2" key="1">
    <citation type="submission" date="2018-07" db="EMBL/GenBank/DDBJ databases">
        <authorList>
            <person name="Somerville V."/>
        </authorList>
    </citation>
    <scope>NUCLEOTIDE SEQUENCE</scope>
    <source>
        <strain evidence="2">NWC_2_2</strain>
    </source>
</reference>
<keyword evidence="1" id="KW-0472">Membrane</keyword>
<feature type="transmembrane region" description="Helical" evidence="1">
    <location>
        <begin position="43"/>
        <end position="62"/>
    </location>
</feature>
<organism evidence="2">
    <name type="scientific">Lactobacillus delbrueckii subsp. lactis</name>
    <dbReference type="NCBI Taxonomy" id="29397"/>
    <lineage>
        <taxon>Bacteria</taxon>
        <taxon>Bacillati</taxon>
        <taxon>Bacillota</taxon>
        <taxon>Bacilli</taxon>
        <taxon>Lactobacillales</taxon>
        <taxon>Lactobacillaceae</taxon>
        <taxon>Lactobacillus</taxon>
    </lineage>
</organism>
<dbReference type="RefSeq" id="WP_035162331.1">
    <property type="nucleotide sequence ID" value="NZ_BJLO01000044.1"/>
</dbReference>
<accession>A0A1L3JXC3</accession>